<dbReference type="EMBL" id="CAWUOM010000059">
    <property type="protein sequence ID" value="CAK7269429.1"/>
    <property type="molecule type" value="Genomic_DNA"/>
</dbReference>
<keyword evidence="1" id="KW-0812">Transmembrane</keyword>
<reference evidence="4 5" key="1">
    <citation type="submission" date="2024-01" db="EMBL/GenBank/DDBJ databases">
        <authorList>
            <person name="Allen C."/>
            <person name="Tagirdzhanova G."/>
        </authorList>
    </citation>
    <scope>NUCLEOTIDE SEQUENCE [LARGE SCALE GENOMIC DNA]</scope>
    <source>
        <strain evidence="4 5">CBS 573.63</strain>
    </source>
</reference>
<keyword evidence="2" id="KW-0732">Signal</keyword>
<protein>
    <recommendedName>
        <fullName evidence="3">Vacuolar sorting protein Vps3844 C-terminal domain-containing protein</fullName>
    </recommendedName>
</protein>
<keyword evidence="1" id="KW-1133">Transmembrane helix</keyword>
<feature type="signal peptide" evidence="2">
    <location>
        <begin position="1"/>
        <end position="19"/>
    </location>
</feature>
<evidence type="ECO:0000256" key="1">
    <source>
        <dbReference type="SAM" id="Phobius"/>
    </source>
</evidence>
<evidence type="ECO:0000259" key="3">
    <source>
        <dbReference type="Pfam" id="PF12955"/>
    </source>
</evidence>
<name>A0ABP0DNK4_9PEZI</name>
<sequence length="435" mass="46256">MKFLTGLASAAFLYSSAAAAAAASAPFYLLRSASSSSTSSIQEGVEFASPHLPRQIARQIILQRLGANDGSSFYDTLPRNFKPENALDLIRQFGSKEKADFLMETESTANSSPRELLIVIQGVEPKHVAALEAALPSAFAKPALFVVDPPSEVANAGLFIDELAAEGINAHLDTSLVEALAVGVPETWYNGVFVDLFDAKKNTEVVNNIVAAIPQILALVESGDIDASILLLPESSRFAQWKNWVSSKGIKPTSGRIRLPKAQVAPNTELRVREADSELVLTEDNAAPIIVKEEISPVLDSGRNTFAASPIPGCFQSFNSCITATNNCSEHGTCVDKYSVNSGGLVSNKQEAAVSCFVCHCFRTLNRPEDSTGGLSTTQWAGNMCQKQDVSVPFWLITGFTVAIVGAVSFAIGLLFSVGEEKLPGVIGAGVSRAK</sequence>
<feature type="chain" id="PRO_5046337460" description="Vacuolar sorting protein Vps3844 C-terminal domain-containing protein" evidence="2">
    <location>
        <begin position="20"/>
        <end position="435"/>
    </location>
</feature>
<keyword evidence="1" id="KW-0472">Membrane</keyword>
<dbReference type="Pfam" id="PF12955">
    <property type="entry name" value="Vps3844_C"/>
    <property type="match status" value="1"/>
</dbReference>
<proteinExistence type="predicted"/>
<dbReference type="InterPro" id="IPR053065">
    <property type="entry name" value="Archenteron_Induction-Rel"/>
</dbReference>
<comment type="caution">
    <text evidence="4">The sequence shown here is derived from an EMBL/GenBank/DDBJ whole genome shotgun (WGS) entry which is preliminary data.</text>
</comment>
<keyword evidence="5" id="KW-1185">Reference proteome</keyword>
<evidence type="ECO:0000256" key="2">
    <source>
        <dbReference type="SAM" id="SignalP"/>
    </source>
</evidence>
<feature type="transmembrane region" description="Helical" evidence="1">
    <location>
        <begin position="394"/>
        <end position="416"/>
    </location>
</feature>
<dbReference type="PANTHER" id="PTHR36853:SF1">
    <property type="entry name" value="DUF3844 DOMAIN-CONTAINING PROTEIN"/>
    <property type="match status" value="1"/>
</dbReference>
<accession>A0ABP0DNK4</accession>
<gene>
    <name evidence="4" type="ORF">SEPCBS57363_003595</name>
</gene>
<feature type="domain" description="Vacuolar sorting protein Vps3844 C-terminal" evidence="3">
    <location>
        <begin position="314"/>
        <end position="429"/>
    </location>
</feature>
<dbReference type="PANTHER" id="PTHR36853">
    <property type="entry name" value="EXPRESSED PROTEIN"/>
    <property type="match status" value="1"/>
</dbReference>
<evidence type="ECO:0000313" key="4">
    <source>
        <dbReference type="EMBL" id="CAK7269429.1"/>
    </source>
</evidence>
<organism evidence="4 5">
    <name type="scientific">Sporothrix epigloea</name>
    <dbReference type="NCBI Taxonomy" id="1892477"/>
    <lineage>
        <taxon>Eukaryota</taxon>
        <taxon>Fungi</taxon>
        <taxon>Dikarya</taxon>
        <taxon>Ascomycota</taxon>
        <taxon>Pezizomycotina</taxon>
        <taxon>Sordariomycetes</taxon>
        <taxon>Sordariomycetidae</taxon>
        <taxon>Ophiostomatales</taxon>
        <taxon>Ophiostomataceae</taxon>
        <taxon>Sporothrix</taxon>
    </lineage>
</organism>
<dbReference type="InterPro" id="IPR024382">
    <property type="entry name" value="Vps3844_C"/>
</dbReference>
<dbReference type="Proteomes" id="UP001642501">
    <property type="component" value="Unassembled WGS sequence"/>
</dbReference>
<evidence type="ECO:0000313" key="5">
    <source>
        <dbReference type="Proteomes" id="UP001642501"/>
    </source>
</evidence>